<proteinExistence type="predicted"/>
<comment type="caution">
    <text evidence="1">The sequence shown here is derived from an EMBL/GenBank/DDBJ whole genome shotgun (WGS) entry which is preliminary data.</text>
</comment>
<dbReference type="Proteomes" id="UP000008553">
    <property type="component" value="Unassembled WGS sequence"/>
</dbReference>
<accession>Q7RHL6</accession>
<protein>
    <submittedName>
        <fullName evidence="1">Uncharacterized protein</fullName>
    </submittedName>
</protein>
<keyword evidence="2" id="KW-1185">Reference proteome</keyword>
<reference evidence="1 2" key="1">
    <citation type="journal article" date="2002" name="Nature">
        <title>Genome sequence and comparative analysis of the model rodent malaria parasite Plasmodium yoelii yoelii.</title>
        <authorList>
            <person name="Carlton J.M."/>
            <person name="Angiuoli S.V."/>
            <person name="Suh B.B."/>
            <person name="Kooij T.W."/>
            <person name="Pertea M."/>
            <person name="Silva J.C."/>
            <person name="Ermolaeva M.D."/>
            <person name="Allen J.E."/>
            <person name="Selengut J.D."/>
            <person name="Koo H.L."/>
            <person name="Peterson J.D."/>
            <person name="Pop M."/>
            <person name="Kosack D.S."/>
            <person name="Shumway M.F."/>
            <person name="Bidwell S.L."/>
            <person name="Shallom S.J."/>
            <person name="van Aken S.E."/>
            <person name="Riedmuller S.B."/>
            <person name="Feldblyum T.V."/>
            <person name="Cho J.K."/>
            <person name="Quackenbush J."/>
            <person name="Sedegah M."/>
            <person name="Shoaibi A."/>
            <person name="Cummings L.M."/>
            <person name="Florens L."/>
            <person name="Yates J.R."/>
            <person name="Raine J.D."/>
            <person name="Sinden R.E."/>
            <person name="Harris M.A."/>
            <person name="Cunningham D.A."/>
            <person name="Preiser P.R."/>
            <person name="Bergman L.W."/>
            <person name="Vaidya A.B."/>
            <person name="van Lin L.H."/>
            <person name="Janse C.J."/>
            <person name="Waters A.P."/>
            <person name="Smith H.O."/>
            <person name="White O.R."/>
            <person name="Salzberg S.L."/>
            <person name="Venter J.C."/>
            <person name="Fraser C.M."/>
            <person name="Hoffman S.L."/>
            <person name="Gardner M.J."/>
            <person name="Carucci D.J."/>
        </authorList>
    </citation>
    <scope>NUCLEOTIDE SEQUENCE [LARGE SCALE GENOMIC DNA]</scope>
    <source>
        <strain evidence="1 2">17XNL</strain>
    </source>
</reference>
<evidence type="ECO:0000313" key="1">
    <source>
        <dbReference type="EMBL" id="EAA15768.1"/>
    </source>
</evidence>
<organism evidence="1 2">
    <name type="scientific">Plasmodium yoelii yoelii</name>
    <dbReference type="NCBI Taxonomy" id="73239"/>
    <lineage>
        <taxon>Eukaryota</taxon>
        <taxon>Sar</taxon>
        <taxon>Alveolata</taxon>
        <taxon>Apicomplexa</taxon>
        <taxon>Aconoidasida</taxon>
        <taxon>Haemosporida</taxon>
        <taxon>Plasmodiidae</taxon>
        <taxon>Plasmodium</taxon>
        <taxon>Plasmodium (Vinckeia)</taxon>
    </lineage>
</organism>
<name>Q7RHL6_PLAYO</name>
<feature type="non-terminal residue" evidence="1">
    <location>
        <position position="1"/>
    </location>
</feature>
<dbReference type="PaxDb" id="73239-Q7RHL6"/>
<dbReference type="AlphaFoldDB" id="Q7RHL6"/>
<gene>
    <name evidence="1" type="ORF">PY03969</name>
</gene>
<dbReference type="InParanoid" id="Q7RHL6"/>
<sequence length="21" mass="2652">YIIYLFFTQFTISEKKKKKIL</sequence>
<dbReference type="EMBL" id="AABL01001187">
    <property type="protein sequence ID" value="EAA15768.1"/>
    <property type="molecule type" value="Genomic_DNA"/>
</dbReference>
<evidence type="ECO:0000313" key="2">
    <source>
        <dbReference type="Proteomes" id="UP000008553"/>
    </source>
</evidence>